<dbReference type="Proteomes" id="UP001062846">
    <property type="component" value="Chromosome 3"/>
</dbReference>
<evidence type="ECO:0000313" key="2">
    <source>
        <dbReference type="Proteomes" id="UP001062846"/>
    </source>
</evidence>
<dbReference type="EMBL" id="CM046390">
    <property type="protein sequence ID" value="KAI8565643.1"/>
    <property type="molecule type" value="Genomic_DNA"/>
</dbReference>
<comment type="caution">
    <text evidence="1">The sequence shown here is derived from an EMBL/GenBank/DDBJ whole genome shotgun (WGS) entry which is preliminary data.</text>
</comment>
<reference evidence="1" key="1">
    <citation type="submission" date="2022-02" db="EMBL/GenBank/DDBJ databases">
        <title>Plant Genome Project.</title>
        <authorList>
            <person name="Zhang R.-G."/>
        </authorList>
    </citation>
    <scope>NUCLEOTIDE SEQUENCE</scope>
    <source>
        <strain evidence="1">AT1</strain>
    </source>
</reference>
<protein>
    <submittedName>
        <fullName evidence="1">Uncharacterized protein</fullName>
    </submittedName>
</protein>
<accession>A0ACC0PMB1</accession>
<organism evidence="1 2">
    <name type="scientific">Rhododendron molle</name>
    <name type="common">Chinese azalea</name>
    <name type="synonym">Azalea mollis</name>
    <dbReference type="NCBI Taxonomy" id="49168"/>
    <lineage>
        <taxon>Eukaryota</taxon>
        <taxon>Viridiplantae</taxon>
        <taxon>Streptophyta</taxon>
        <taxon>Embryophyta</taxon>
        <taxon>Tracheophyta</taxon>
        <taxon>Spermatophyta</taxon>
        <taxon>Magnoliopsida</taxon>
        <taxon>eudicotyledons</taxon>
        <taxon>Gunneridae</taxon>
        <taxon>Pentapetalae</taxon>
        <taxon>asterids</taxon>
        <taxon>Ericales</taxon>
        <taxon>Ericaceae</taxon>
        <taxon>Ericoideae</taxon>
        <taxon>Rhodoreae</taxon>
        <taxon>Rhododendron</taxon>
    </lineage>
</organism>
<name>A0ACC0PMB1_RHOML</name>
<gene>
    <name evidence="1" type="ORF">RHMOL_Rhmol03G0276000</name>
</gene>
<evidence type="ECO:0000313" key="1">
    <source>
        <dbReference type="EMBL" id="KAI8565643.1"/>
    </source>
</evidence>
<proteinExistence type="predicted"/>
<keyword evidence="2" id="KW-1185">Reference proteome</keyword>
<sequence length="184" mass="21219">MWATLLTGKIARDVADVPVKVTQTKFASDLQSLEMGGCQKQGVPNGLEDQIVVGPSDDGALTFRLFKKQNKTLQRNVRKWANFHWGKMGNGKKRQKDKENNMLKEQVEALIHENTVLKRAVSIQHERQKEFEDRGQELHHLKQMVSQYQEQLRTLEVNNYALTMHLKQAQQSNSIPGRFHPDIF</sequence>